<feature type="transmembrane region" description="Helical" evidence="13">
    <location>
        <begin position="142"/>
        <end position="165"/>
    </location>
</feature>
<organism evidence="15 16">
    <name type="scientific">Pantoea wallisii</name>
    <dbReference type="NCBI Taxonomy" id="1076551"/>
    <lineage>
        <taxon>Bacteria</taxon>
        <taxon>Pseudomonadati</taxon>
        <taxon>Pseudomonadota</taxon>
        <taxon>Gammaproteobacteria</taxon>
        <taxon>Enterobacterales</taxon>
        <taxon>Erwiniaceae</taxon>
        <taxon>Pantoea</taxon>
    </lineage>
</organism>
<feature type="transmembrane region" description="Helical" evidence="13">
    <location>
        <begin position="41"/>
        <end position="64"/>
    </location>
</feature>
<evidence type="ECO:0000256" key="6">
    <source>
        <dbReference type="ARBA" id="ARBA00022692"/>
    </source>
</evidence>
<feature type="transmembrane region" description="Helical" evidence="13">
    <location>
        <begin position="13"/>
        <end position="34"/>
    </location>
</feature>
<evidence type="ECO:0000256" key="5">
    <source>
        <dbReference type="ARBA" id="ARBA00022617"/>
    </source>
</evidence>
<evidence type="ECO:0000256" key="4">
    <source>
        <dbReference type="ARBA" id="ARBA00022475"/>
    </source>
</evidence>
<proteinExistence type="inferred from homology"/>
<evidence type="ECO:0000256" key="7">
    <source>
        <dbReference type="ARBA" id="ARBA00022723"/>
    </source>
</evidence>
<evidence type="ECO:0000259" key="14">
    <source>
        <dbReference type="Pfam" id="PF01292"/>
    </source>
</evidence>
<dbReference type="GO" id="GO:0046872">
    <property type="term" value="F:metal ion binding"/>
    <property type="evidence" value="ECO:0007669"/>
    <property type="project" value="UniProtKB-KW"/>
</dbReference>
<dbReference type="GO" id="GO:0009055">
    <property type="term" value="F:electron transfer activity"/>
    <property type="evidence" value="ECO:0007669"/>
    <property type="project" value="InterPro"/>
</dbReference>
<feature type="domain" description="Cytochrome b561 bacterial/Ni-hydrogenase" evidence="14">
    <location>
        <begin position="7"/>
        <end position="175"/>
    </location>
</feature>
<dbReference type="GO" id="GO:0022904">
    <property type="term" value="P:respiratory electron transport chain"/>
    <property type="evidence" value="ECO:0007669"/>
    <property type="project" value="InterPro"/>
</dbReference>
<dbReference type="InterPro" id="IPR016174">
    <property type="entry name" value="Di-haem_cyt_TM"/>
</dbReference>
<keyword evidence="11 13" id="KW-0472">Membrane</keyword>
<reference evidence="15 16" key="1">
    <citation type="journal article" date="2017" name="Antonie Van Leeuwenhoek">
        <title>Phylogenomic resolution of the bacterial genus Pantoea and its relationship with Erwinia and Tatumella.</title>
        <authorList>
            <person name="Palmer M."/>
            <person name="Steenkamp E.T."/>
            <person name="Coetzee M.P."/>
            <person name="Chan W.Y."/>
            <person name="van Zyl E."/>
            <person name="De Maayer P."/>
            <person name="Coutinho T.A."/>
            <person name="Blom J."/>
            <person name="Smits T.H."/>
            <person name="Duffy B."/>
            <person name="Venter S.N."/>
        </authorList>
    </citation>
    <scope>NUCLEOTIDE SEQUENCE [LARGE SCALE GENOMIC DNA]</scope>
    <source>
        <strain evidence="15 16">LMG 26277</strain>
    </source>
</reference>
<protein>
    <submittedName>
        <fullName evidence="15">Cytochrome b</fullName>
    </submittedName>
</protein>
<dbReference type="RefSeq" id="WP_128601922.1">
    <property type="nucleotide sequence ID" value="NZ_MLFS01000040.1"/>
</dbReference>
<dbReference type="SUPFAM" id="SSF81342">
    <property type="entry name" value="Transmembrane di-heme cytochromes"/>
    <property type="match status" value="1"/>
</dbReference>
<gene>
    <name evidence="15" type="ORF">HA48_14125</name>
</gene>
<dbReference type="GO" id="GO:0005886">
    <property type="term" value="C:plasma membrane"/>
    <property type="evidence" value="ECO:0007669"/>
    <property type="project" value="UniProtKB-SubCell"/>
</dbReference>
<evidence type="ECO:0000256" key="9">
    <source>
        <dbReference type="ARBA" id="ARBA00022989"/>
    </source>
</evidence>
<dbReference type="Proteomes" id="UP000193104">
    <property type="component" value="Unassembled WGS sequence"/>
</dbReference>
<keyword evidence="7" id="KW-0479">Metal-binding</keyword>
<dbReference type="Gene3D" id="1.20.950.20">
    <property type="entry name" value="Transmembrane di-heme cytochromes, Chain C"/>
    <property type="match status" value="1"/>
</dbReference>
<accession>A0A1X1D7K4</accession>
<evidence type="ECO:0000256" key="2">
    <source>
        <dbReference type="ARBA" id="ARBA00004651"/>
    </source>
</evidence>
<feature type="transmembrane region" description="Helical" evidence="13">
    <location>
        <begin position="84"/>
        <end position="107"/>
    </location>
</feature>
<keyword evidence="8" id="KW-0249">Electron transport</keyword>
<dbReference type="GO" id="GO:0020037">
    <property type="term" value="F:heme binding"/>
    <property type="evidence" value="ECO:0007669"/>
    <property type="project" value="TreeGrafter"/>
</dbReference>
<comment type="subcellular location">
    <subcellularLocation>
        <location evidence="2">Cell membrane</location>
        <topology evidence="2">Multi-pass membrane protein</topology>
    </subcellularLocation>
</comment>
<comment type="caution">
    <text evidence="15">The sequence shown here is derived from an EMBL/GenBank/DDBJ whole genome shotgun (WGS) entry which is preliminary data.</text>
</comment>
<keyword evidence="9 13" id="KW-1133">Transmembrane helix</keyword>
<keyword evidence="4" id="KW-1003">Cell membrane</keyword>
<keyword evidence="5" id="KW-0349">Heme</keyword>
<dbReference type="InterPro" id="IPR011577">
    <property type="entry name" value="Cyt_b561_bac/Ni-Hgenase"/>
</dbReference>
<dbReference type="OrthoDB" id="1247465at2"/>
<keyword evidence="10" id="KW-0408">Iron</keyword>
<dbReference type="Pfam" id="PF01292">
    <property type="entry name" value="Ni_hydr_CYTB"/>
    <property type="match status" value="1"/>
</dbReference>
<evidence type="ECO:0000256" key="10">
    <source>
        <dbReference type="ARBA" id="ARBA00023004"/>
    </source>
</evidence>
<evidence type="ECO:0000313" key="15">
    <source>
        <dbReference type="EMBL" id="ORM72491.1"/>
    </source>
</evidence>
<evidence type="ECO:0000256" key="1">
    <source>
        <dbReference type="ARBA" id="ARBA00001970"/>
    </source>
</evidence>
<dbReference type="STRING" id="1076551.HA48_14125"/>
<comment type="cofactor">
    <cofactor evidence="1">
        <name>heme b</name>
        <dbReference type="ChEBI" id="CHEBI:60344"/>
    </cofactor>
</comment>
<dbReference type="AlphaFoldDB" id="A0A1X1D7K4"/>
<name>A0A1X1D7K4_9GAMM</name>
<keyword evidence="3" id="KW-0813">Transport</keyword>
<evidence type="ECO:0000256" key="3">
    <source>
        <dbReference type="ARBA" id="ARBA00022448"/>
    </source>
</evidence>
<evidence type="ECO:0000256" key="11">
    <source>
        <dbReference type="ARBA" id="ARBA00023136"/>
    </source>
</evidence>
<evidence type="ECO:0000256" key="13">
    <source>
        <dbReference type="SAM" id="Phobius"/>
    </source>
</evidence>
<dbReference type="EMBL" id="MLFS01000040">
    <property type="protein sequence ID" value="ORM72491.1"/>
    <property type="molecule type" value="Genomic_DNA"/>
</dbReference>
<dbReference type="InterPro" id="IPR052168">
    <property type="entry name" value="Cytochrome_b561_oxidase"/>
</dbReference>
<keyword evidence="6 13" id="KW-0812">Transmembrane</keyword>
<dbReference type="PANTHER" id="PTHR30529">
    <property type="entry name" value="CYTOCHROME B561"/>
    <property type="match status" value="1"/>
</dbReference>
<evidence type="ECO:0000313" key="16">
    <source>
        <dbReference type="Proteomes" id="UP000193104"/>
    </source>
</evidence>
<sequence>MHNSALFHPALRVVHWLMALAVLAMLFIGVAMVMDISAARPVLLAIHQPLGVAIGGLVILRIVLRGYLGVPPMPASVAGWQRTLAHLSHLALYLLMVAQPLTGWAMLSTAGYPVTLWHGFVLPPLLPVSVEHYAVLRPLHTLLAYSLFACILAHLAAALLHGLLLRDGVLSSMTGWRRGRSEKQ</sequence>
<evidence type="ECO:0000256" key="12">
    <source>
        <dbReference type="ARBA" id="ARBA00037975"/>
    </source>
</evidence>
<evidence type="ECO:0000256" key="8">
    <source>
        <dbReference type="ARBA" id="ARBA00022982"/>
    </source>
</evidence>
<comment type="similarity">
    <text evidence="12">Belongs to the cytochrome b561 family.</text>
</comment>
<dbReference type="PANTHER" id="PTHR30529:SF6">
    <property type="entry name" value="BLL0291 PROTEIN"/>
    <property type="match status" value="1"/>
</dbReference>
<keyword evidence="16" id="KW-1185">Reference proteome</keyword>